<dbReference type="PANTHER" id="PTHR30619">
    <property type="entry name" value="DNA INTERNALIZATION/COMPETENCE PROTEIN COMEC/REC2"/>
    <property type="match status" value="1"/>
</dbReference>
<reference evidence="2" key="1">
    <citation type="journal article" date="2014" name="Genome Announc.">
        <title>Draft Genome Sequences of Three Alkaliphilic Bacillus Strains, Bacillus wakoensis JCM 9140T, Bacillus akibai JCM 9157T, and Bacillus hemicellulosilyticus JCM 9152T.</title>
        <authorList>
            <person name="Yuki M."/>
            <person name="Oshima K."/>
            <person name="Suda W."/>
            <person name="Oshida Y."/>
            <person name="Kitamura K."/>
            <person name="Iida T."/>
            <person name="Hattori M."/>
            <person name="Ohkuma M."/>
        </authorList>
    </citation>
    <scope>NUCLEOTIDE SEQUENCE [LARGE SCALE GENOMIC DNA]</scope>
    <source>
        <strain evidence="2">JCM 9140</strain>
    </source>
</reference>
<protein>
    <submittedName>
        <fullName evidence="2">Late competence protein</fullName>
    </submittedName>
</protein>
<evidence type="ECO:0000313" key="3">
    <source>
        <dbReference type="Proteomes" id="UP000018890"/>
    </source>
</evidence>
<dbReference type="CDD" id="cd07731">
    <property type="entry name" value="ComA-like_MBL-fold"/>
    <property type="match status" value="1"/>
</dbReference>
<keyword evidence="3" id="KW-1185">Reference proteome</keyword>
<dbReference type="EMBL" id="BAUT01000012">
    <property type="protein sequence ID" value="GAE25628.1"/>
    <property type="molecule type" value="Genomic_DNA"/>
</dbReference>
<accession>W4Q1M4</accession>
<sequence>MRNTFSIIFYLIIFLFLSGCGTSSSTDTEGTTLEAIKHPSELLVHYINVGQADATLLEFYENEQSYYILIDAGNWNDSDVVTYLKEHEVTHLDIIIGTHPHADHIGQLDQLLAQFDVTEVWMSGDEANSQTFERVLESIIESGVDYHEPRANEVYEIGPLVIEIINPIKLTGDVHEGSISLRALFGDVSFLFTGDAEEQTEQAMIDRGHELDATVLQLGHHGSNTSTIPAFLQKVNPEVAVISAGKDNQYGHPHEEVVTRVQEANIDLFVTYVHGTIIVSTDGKTYSITTSETDYPFVANEQNRQSAASKEESPRLSCIDINRADLEELEAIVHIGSERAATILDLRPFETIDDLEKIKGIGPGRLADILEENIACIGG</sequence>
<dbReference type="InterPro" id="IPR010994">
    <property type="entry name" value="RuvA_2-like"/>
</dbReference>
<dbReference type="SMART" id="SM00849">
    <property type="entry name" value="Lactamase_B"/>
    <property type="match status" value="1"/>
</dbReference>
<dbReference type="Proteomes" id="UP000018890">
    <property type="component" value="Unassembled WGS sequence"/>
</dbReference>
<dbReference type="PANTHER" id="PTHR30619:SF7">
    <property type="entry name" value="BETA-LACTAMASE DOMAIN PROTEIN"/>
    <property type="match status" value="1"/>
</dbReference>
<proteinExistence type="predicted"/>
<name>W4Q1M4_9BACI</name>
<dbReference type="Gene3D" id="1.10.150.320">
    <property type="entry name" value="Photosystem II 12 kDa extrinsic protein"/>
    <property type="match status" value="1"/>
</dbReference>
<feature type="domain" description="Metallo-beta-lactamase" evidence="1">
    <location>
        <begin position="51"/>
        <end position="246"/>
    </location>
</feature>
<dbReference type="InterPro" id="IPR052159">
    <property type="entry name" value="Competence_DNA_uptake"/>
</dbReference>
<dbReference type="Gene3D" id="3.60.15.10">
    <property type="entry name" value="Ribonuclease Z/Hydroxyacylglutathione hydrolase-like"/>
    <property type="match status" value="1"/>
</dbReference>
<dbReference type="InterPro" id="IPR001279">
    <property type="entry name" value="Metallo-B-lactamas"/>
</dbReference>
<organism evidence="2 3">
    <name type="scientific">Halalkalibacter wakoensis JCM 9140</name>
    <dbReference type="NCBI Taxonomy" id="1236970"/>
    <lineage>
        <taxon>Bacteria</taxon>
        <taxon>Bacillati</taxon>
        <taxon>Bacillota</taxon>
        <taxon>Bacilli</taxon>
        <taxon>Bacillales</taxon>
        <taxon>Bacillaceae</taxon>
        <taxon>Halalkalibacter</taxon>
    </lineage>
</organism>
<evidence type="ECO:0000259" key="1">
    <source>
        <dbReference type="SMART" id="SM00849"/>
    </source>
</evidence>
<dbReference type="SUPFAM" id="SSF47781">
    <property type="entry name" value="RuvA domain 2-like"/>
    <property type="match status" value="1"/>
</dbReference>
<dbReference type="RefSeq" id="WP_034744337.1">
    <property type="nucleotide sequence ID" value="NZ_BAUT01000012.1"/>
</dbReference>
<dbReference type="InterPro" id="IPR036866">
    <property type="entry name" value="RibonucZ/Hydroxyglut_hydro"/>
</dbReference>
<dbReference type="SUPFAM" id="SSF56281">
    <property type="entry name" value="Metallo-hydrolase/oxidoreductase"/>
    <property type="match status" value="1"/>
</dbReference>
<comment type="caution">
    <text evidence="2">The sequence shown here is derived from an EMBL/GenBank/DDBJ whole genome shotgun (WGS) entry which is preliminary data.</text>
</comment>
<evidence type="ECO:0000313" key="2">
    <source>
        <dbReference type="EMBL" id="GAE25628.1"/>
    </source>
</evidence>
<dbReference type="PROSITE" id="PS51257">
    <property type="entry name" value="PROKAR_LIPOPROTEIN"/>
    <property type="match status" value="1"/>
</dbReference>
<dbReference type="InterPro" id="IPR035681">
    <property type="entry name" value="ComA-like_MBL"/>
</dbReference>
<dbReference type="Pfam" id="PF00753">
    <property type="entry name" value="Lactamase_B"/>
    <property type="match status" value="1"/>
</dbReference>
<dbReference type="Pfam" id="PF12836">
    <property type="entry name" value="HHH_3"/>
    <property type="match status" value="1"/>
</dbReference>
<dbReference type="AlphaFoldDB" id="W4Q1M4"/>
<dbReference type="STRING" id="1236970.JCM9140_1635"/>
<gene>
    <name evidence="2" type="ORF">JCM9140_1635</name>
</gene>